<dbReference type="Proteomes" id="UP000067711">
    <property type="component" value="Chromosome 1"/>
</dbReference>
<dbReference type="EMBL" id="CP013389">
    <property type="protein sequence ID" value="AOJ10521.1"/>
    <property type="molecule type" value="Genomic_DNA"/>
</dbReference>
<evidence type="ECO:0000313" key="2">
    <source>
        <dbReference type="Proteomes" id="UP000067711"/>
    </source>
</evidence>
<evidence type="ECO:0000313" key="1">
    <source>
        <dbReference type="EMBL" id="AOJ10521.1"/>
    </source>
</evidence>
<organism evidence="1 2">
    <name type="scientific">Burkholderia mayonis</name>
    <dbReference type="NCBI Taxonomy" id="1385591"/>
    <lineage>
        <taxon>Bacteria</taxon>
        <taxon>Pseudomonadati</taxon>
        <taxon>Pseudomonadota</taxon>
        <taxon>Betaproteobacteria</taxon>
        <taxon>Burkholderiales</taxon>
        <taxon>Burkholderiaceae</taxon>
        <taxon>Burkholderia</taxon>
        <taxon>pseudomallei group</taxon>
    </lineage>
</organism>
<name>A0A1B4G3N3_9BURK</name>
<reference evidence="1 2" key="1">
    <citation type="submission" date="2015-12" db="EMBL/GenBank/DDBJ databases">
        <title>Diversity of Burkholderia near neighbor genomes.</title>
        <authorList>
            <person name="Sahl J."/>
            <person name="Wagner D."/>
            <person name="Keim P."/>
        </authorList>
    </citation>
    <scope>NUCLEOTIDE SEQUENCE [LARGE SCALE GENOMIC DNA]</scope>
    <source>
        <strain evidence="1 2">BDU8</strain>
    </source>
</reference>
<sequence>MSGEPKKFALLDFCERAAVGLSARIGARATFLEEEKASGTVHARVSRYVRDIFRVGELFGSDAARGAAPGFVVRGIDERSVEIEQ</sequence>
<proteinExistence type="predicted"/>
<accession>A0A1B4G3N3</accession>
<gene>
    <name evidence="1" type="ORF">WS71_25340</name>
</gene>
<dbReference type="AlphaFoldDB" id="A0A1B4G3N3"/>
<protein>
    <submittedName>
        <fullName evidence="1">Uncharacterized protein</fullName>
    </submittedName>
</protein>